<dbReference type="PRINTS" id="PR01036">
    <property type="entry name" value="TCRTETB"/>
</dbReference>
<evidence type="ECO:0000313" key="7">
    <source>
        <dbReference type="EMBL" id="QLY27567.1"/>
    </source>
</evidence>
<keyword evidence="3 5" id="KW-1133">Transmembrane helix</keyword>
<evidence type="ECO:0000313" key="8">
    <source>
        <dbReference type="Proteomes" id="UP000515512"/>
    </source>
</evidence>
<dbReference type="InterPro" id="IPR036259">
    <property type="entry name" value="MFS_trans_sf"/>
</dbReference>
<dbReference type="GO" id="GO:0005886">
    <property type="term" value="C:plasma membrane"/>
    <property type="evidence" value="ECO:0007669"/>
    <property type="project" value="UniProtKB-SubCell"/>
</dbReference>
<reference evidence="7 8" key="1">
    <citation type="submission" date="2020-07" db="EMBL/GenBank/DDBJ databases">
        <authorList>
            <person name="Zhuang K."/>
            <person name="Ran Y."/>
        </authorList>
    </citation>
    <scope>NUCLEOTIDE SEQUENCE [LARGE SCALE GENOMIC DNA]</scope>
    <source>
        <strain evidence="7 8">WCH-YHL-001</strain>
    </source>
</reference>
<feature type="transmembrane region" description="Helical" evidence="5">
    <location>
        <begin position="84"/>
        <end position="103"/>
    </location>
</feature>
<protein>
    <submittedName>
        <fullName evidence="7">MFS transporter</fullName>
    </submittedName>
</protein>
<name>A0A7D6ZDL2_9NOCA</name>
<feature type="transmembrane region" description="Helical" evidence="5">
    <location>
        <begin position="271"/>
        <end position="292"/>
    </location>
</feature>
<keyword evidence="4 5" id="KW-0472">Membrane</keyword>
<dbReference type="EMBL" id="CP059399">
    <property type="protein sequence ID" value="QLY27567.1"/>
    <property type="molecule type" value="Genomic_DNA"/>
</dbReference>
<dbReference type="Proteomes" id="UP000515512">
    <property type="component" value="Chromosome"/>
</dbReference>
<dbReference type="AlphaFoldDB" id="A0A7D6ZDL2"/>
<dbReference type="Gene3D" id="1.20.1720.10">
    <property type="entry name" value="Multidrug resistance protein D"/>
    <property type="match status" value="1"/>
</dbReference>
<dbReference type="PANTHER" id="PTHR42718">
    <property type="entry name" value="MAJOR FACILITATOR SUPERFAMILY MULTIDRUG TRANSPORTER MFSC"/>
    <property type="match status" value="1"/>
</dbReference>
<dbReference type="GO" id="GO:0022857">
    <property type="term" value="F:transmembrane transporter activity"/>
    <property type="evidence" value="ECO:0007669"/>
    <property type="project" value="InterPro"/>
</dbReference>
<accession>A0A7D6ZDL2</accession>
<evidence type="ECO:0000256" key="2">
    <source>
        <dbReference type="ARBA" id="ARBA00022692"/>
    </source>
</evidence>
<dbReference type="PANTHER" id="PTHR42718:SF48">
    <property type="entry name" value="CONSERVED TWO-DOMAIN MEMBRANE PROTEIN-RELATED"/>
    <property type="match status" value="1"/>
</dbReference>
<evidence type="ECO:0000256" key="5">
    <source>
        <dbReference type="SAM" id="Phobius"/>
    </source>
</evidence>
<dbReference type="CDD" id="cd17321">
    <property type="entry name" value="MFS_MMR_MDR_like"/>
    <property type="match status" value="1"/>
</dbReference>
<gene>
    <name evidence="7" type="ORF">H0264_18980</name>
</gene>
<dbReference type="SUPFAM" id="SSF103473">
    <property type="entry name" value="MFS general substrate transporter"/>
    <property type="match status" value="2"/>
</dbReference>
<feature type="transmembrane region" description="Helical" evidence="5">
    <location>
        <begin position="53"/>
        <end position="72"/>
    </location>
</feature>
<sequence>MSHRASDEVAHGGTGPVLLIVCAASFLTFLDVSVVNIAFPSISESFSATPESMLTWVVSGYSVTFAAGLAPAGRLADVIGRGRLFLLGLAAFVLTSLACAVAPTAELLIGARLLQGIAAAVVVPASIGLLLGAIEPAKRAGAIGTWTATNGLGAVLGPVLGGLLVDQFGWRAIFAINIPVGIALVAAAFRLIPQDRPAVRGPLPDAVGALCFATATGAIVAAVTRGQDWGWSSPLTTSLLLGGLALLLYSLLRARTHRSPAVDLQLWRVGLFARTSLASAIIGLALFAHMLMGPIFLATIWHYSVIKASFVLTIAAVAAMITSVIVGKIGTPDNAGRLSAVGALLFAGGAAVLGTNALTETERLWTVWAPAAAVIGFGIGLAFASLGICASAAIPEEKFAAGLGMNFTVRQVGGGLGIAILAAIVSANGVHLMDAVHELYRVEAVVLLLAAPLCLTLKPAKAIQQVPA</sequence>
<evidence type="ECO:0000259" key="6">
    <source>
        <dbReference type="PROSITE" id="PS50850"/>
    </source>
</evidence>
<comment type="subcellular location">
    <subcellularLocation>
        <location evidence="1">Cell membrane</location>
        <topology evidence="1">Multi-pass membrane protein</topology>
    </subcellularLocation>
</comment>
<dbReference type="InterPro" id="IPR011701">
    <property type="entry name" value="MFS"/>
</dbReference>
<dbReference type="InterPro" id="IPR020846">
    <property type="entry name" value="MFS_dom"/>
</dbReference>
<dbReference type="RefSeq" id="WP_181578775.1">
    <property type="nucleotide sequence ID" value="NZ_CP059399.1"/>
</dbReference>
<dbReference type="KEGG" id="nhu:H0264_18980"/>
<organism evidence="7 8">
    <name type="scientific">Nocardia huaxiensis</name>
    <dbReference type="NCBI Taxonomy" id="2755382"/>
    <lineage>
        <taxon>Bacteria</taxon>
        <taxon>Bacillati</taxon>
        <taxon>Actinomycetota</taxon>
        <taxon>Actinomycetes</taxon>
        <taxon>Mycobacteriales</taxon>
        <taxon>Nocardiaceae</taxon>
        <taxon>Nocardia</taxon>
    </lineage>
</organism>
<feature type="transmembrane region" description="Helical" evidence="5">
    <location>
        <begin position="439"/>
        <end position="457"/>
    </location>
</feature>
<proteinExistence type="predicted"/>
<feature type="transmembrane region" description="Helical" evidence="5">
    <location>
        <begin position="371"/>
        <end position="394"/>
    </location>
</feature>
<feature type="transmembrane region" description="Helical" evidence="5">
    <location>
        <begin position="203"/>
        <end position="223"/>
    </location>
</feature>
<keyword evidence="2 5" id="KW-0812">Transmembrane</keyword>
<dbReference type="Pfam" id="PF07690">
    <property type="entry name" value="MFS_1"/>
    <property type="match status" value="1"/>
</dbReference>
<feature type="transmembrane region" description="Helical" evidence="5">
    <location>
        <begin position="12"/>
        <end position="33"/>
    </location>
</feature>
<feature type="transmembrane region" description="Helical" evidence="5">
    <location>
        <begin position="143"/>
        <end position="164"/>
    </location>
</feature>
<evidence type="ECO:0000256" key="3">
    <source>
        <dbReference type="ARBA" id="ARBA00022989"/>
    </source>
</evidence>
<evidence type="ECO:0000256" key="4">
    <source>
        <dbReference type="ARBA" id="ARBA00023136"/>
    </source>
</evidence>
<dbReference type="Gene3D" id="1.20.1250.20">
    <property type="entry name" value="MFS general substrate transporter like domains"/>
    <property type="match status" value="1"/>
</dbReference>
<feature type="transmembrane region" description="Helical" evidence="5">
    <location>
        <begin position="229"/>
        <end position="251"/>
    </location>
</feature>
<evidence type="ECO:0000256" key="1">
    <source>
        <dbReference type="ARBA" id="ARBA00004651"/>
    </source>
</evidence>
<feature type="domain" description="Major facilitator superfamily (MFS) profile" evidence="6">
    <location>
        <begin position="17"/>
        <end position="462"/>
    </location>
</feature>
<keyword evidence="8" id="KW-1185">Reference proteome</keyword>
<feature type="transmembrane region" description="Helical" evidence="5">
    <location>
        <begin position="109"/>
        <end position="131"/>
    </location>
</feature>
<feature type="transmembrane region" description="Helical" evidence="5">
    <location>
        <begin position="338"/>
        <end position="359"/>
    </location>
</feature>
<dbReference type="PROSITE" id="PS50850">
    <property type="entry name" value="MFS"/>
    <property type="match status" value="1"/>
</dbReference>
<feature type="transmembrane region" description="Helical" evidence="5">
    <location>
        <begin position="415"/>
        <end position="433"/>
    </location>
</feature>
<feature type="transmembrane region" description="Helical" evidence="5">
    <location>
        <begin position="304"/>
        <end position="326"/>
    </location>
</feature>
<feature type="transmembrane region" description="Helical" evidence="5">
    <location>
        <begin position="170"/>
        <end position="191"/>
    </location>
</feature>